<dbReference type="InterPro" id="IPR002931">
    <property type="entry name" value="Transglutaminase-like"/>
</dbReference>
<keyword evidence="4" id="KW-1185">Reference proteome</keyword>
<dbReference type="InterPro" id="IPR038765">
    <property type="entry name" value="Papain-like_cys_pep_sf"/>
</dbReference>
<evidence type="ECO:0000313" key="3">
    <source>
        <dbReference type="EMBL" id="MBB5490450.1"/>
    </source>
</evidence>
<evidence type="ECO:0000256" key="1">
    <source>
        <dbReference type="SAM" id="MobiDB-lite"/>
    </source>
</evidence>
<organism evidence="3 4">
    <name type="scientific">Nocardiopsis metallicus</name>
    <dbReference type="NCBI Taxonomy" id="179819"/>
    <lineage>
        <taxon>Bacteria</taxon>
        <taxon>Bacillati</taxon>
        <taxon>Actinomycetota</taxon>
        <taxon>Actinomycetes</taxon>
        <taxon>Streptosporangiales</taxon>
        <taxon>Nocardiopsidaceae</taxon>
        <taxon>Nocardiopsis</taxon>
    </lineage>
</organism>
<proteinExistence type="predicted"/>
<evidence type="ECO:0000313" key="4">
    <source>
        <dbReference type="Proteomes" id="UP000579647"/>
    </source>
</evidence>
<gene>
    <name evidence="3" type="ORF">HNR07_001587</name>
</gene>
<dbReference type="Pfam" id="PF01841">
    <property type="entry name" value="Transglut_core"/>
    <property type="match status" value="1"/>
</dbReference>
<dbReference type="SUPFAM" id="SSF54001">
    <property type="entry name" value="Cysteine proteinases"/>
    <property type="match status" value="1"/>
</dbReference>
<feature type="domain" description="Transglutaminase-like" evidence="2">
    <location>
        <begin position="119"/>
        <end position="181"/>
    </location>
</feature>
<comment type="caution">
    <text evidence="3">The sequence shown here is derived from an EMBL/GenBank/DDBJ whole genome shotgun (WGS) entry which is preliminary data.</text>
</comment>
<feature type="region of interest" description="Disordered" evidence="1">
    <location>
        <begin position="1"/>
        <end position="30"/>
    </location>
</feature>
<dbReference type="SMART" id="SM00460">
    <property type="entry name" value="TGc"/>
    <property type="match status" value="1"/>
</dbReference>
<dbReference type="RefSeq" id="WP_184363821.1">
    <property type="nucleotide sequence ID" value="NZ_JACHDO010000001.1"/>
</dbReference>
<sequence length="222" mass="23941">MGESGAVAGGARVNEGGGASRAWDGSAGAGVRSAPAPVGVDRWRAHTPFTDPGGYREVLAALPLDVAGIGARVRKVLTHYRSGGLVGVGERWEEIDHRWVEAMLATDVARDGREWSVQRAEPLVGCCRDFAVLTVAALREHGVAARSRVGFASYLNRDFGTDHVVVEYWDGQRWVWADTQLDPQVGWGVDPLDLSHRSVSSRIGQGQVIVRPLHAGQRCAVR</sequence>
<dbReference type="EMBL" id="JACHDO010000001">
    <property type="protein sequence ID" value="MBB5490450.1"/>
    <property type="molecule type" value="Genomic_DNA"/>
</dbReference>
<reference evidence="3 4" key="1">
    <citation type="submission" date="2020-08" db="EMBL/GenBank/DDBJ databases">
        <title>Sequencing the genomes of 1000 actinobacteria strains.</title>
        <authorList>
            <person name="Klenk H.-P."/>
        </authorList>
    </citation>
    <scope>NUCLEOTIDE SEQUENCE [LARGE SCALE GENOMIC DNA]</scope>
    <source>
        <strain evidence="3 4">DSM 44598</strain>
    </source>
</reference>
<protein>
    <recommendedName>
        <fullName evidence="2">Transglutaminase-like domain-containing protein</fullName>
    </recommendedName>
</protein>
<dbReference type="Gene3D" id="3.10.620.30">
    <property type="match status" value="1"/>
</dbReference>
<evidence type="ECO:0000259" key="2">
    <source>
        <dbReference type="SMART" id="SM00460"/>
    </source>
</evidence>
<dbReference type="AlphaFoldDB" id="A0A840W0W1"/>
<accession>A0A840W0W1</accession>
<dbReference type="Proteomes" id="UP000579647">
    <property type="component" value="Unassembled WGS sequence"/>
</dbReference>
<name>A0A840W0W1_9ACTN</name>